<name>A3ZP96_9BACT</name>
<protein>
    <recommendedName>
        <fullName evidence="3">Class I SAM-dependent methyltransferase</fullName>
    </recommendedName>
</protein>
<dbReference type="Proteomes" id="UP000004358">
    <property type="component" value="Unassembled WGS sequence"/>
</dbReference>
<evidence type="ECO:0000313" key="1">
    <source>
        <dbReference type="EMBL" id="EAQ81574.1"/>
    </source>
</evidence>
<dbReference type="eggNOG" id="COG4122">
    <property type="taxonomic scope" value="Bacteria"/>
</dbReference>
<evidence type="ECO:0000313" key="2">
    <source>
        <dbReference type="Proteomes" id="UP000004358"/>
    </source>
</evidence>
<organism evidence="1 2">
    <name type="scientific">Blastopirellula marina DSM 3645</name>
    <dbReference type="NCBI Taxonomy" id="314230"/>
    <lineage>
        <taxon>Bacteria</taxon>
        <taxon>Pseudomonadati</taxon>
        <taxon>Planctomycetota</taxon>
        <taxon>Planctomycetia</taxon>
        <taxon>Pirellulales</taxon>
        <taxon>Pirellulaceae</taxon>
        <taxon>Blastopirellula</taxon>
    </lineage>
</organism>
<sequence length="151" mass="17187">MTVLEFGCGRSTHWFSQLAETVVSIEYDADWYRHVGEQLRLARKSNVDLRLTPLNHPLEVAEQPDYDPVPDYVGILDSFPAESLDVVLVDGHYRTICARRAAVKIAPGGFLIIDDLQRWPDWAHLTIPEDWELVDHSSNGVKSAGIWQRPH</sequence>
<proteinExistence type="predicted"/>
<dbReference type="HOGENOM" id="CLU_1727800_0_0_0"/>
<dbReference type="InterPro" id="IPR029063">
    <property type="entry name" value="SAM-dependent_MTases_sf"/>
</dbReference>
<reference evidence="1 2" key="1">
    <citation type="submission" date="2006-02" db="EMBL/GenBank/DDBJ databases">
        <authorList>
            <person name="Amann R."/>
            <person name="Ferriera S."/>
            <person name="Johnson J."/>
            <person name="Kravitz S."/>
            <person name="Halpern A."/>
            <person name="Remington K."/>
            <person name="Beeson K."/>
            <person name="Tran B."/>
            <person name="Rogers Y.-H."/>
            <person name="Friedman R."/>
            <person name="Venter J.C."/>
        </authorList>
    </citation>
    <scope>NUCLEOTIDE SEQUENCE [LARGE SCALE GENOMIC DNA]</scope>
    <source>
        <strain evidence="1 2">DSM 3645</strain>
    </source>
</reference>
<accession>A3ZP96</accession>
<dbReference type="STRING" id="314230.DSM3645_28372"/>
<dbReference type="EMBL" id="AANZ01000004">
    <property type="protein sequence ID" value="EAQ81574.1"/>
    <property type="molecule type" value="Genomic_DNA"/>
</dbReference>
<dbReference type="Gene3D" id="3.40.50.150">
    <property type="entry name" value="Vaccinia Virus protein VP39"/>
    <property type="match status" value="1"/>
</dbReference>
<dbReference type="SUPFAM" id="SSF53335">
    <property type="entry name" value="S-adenosyl-L-methionine-dependent methyltransferases"/>
    <property type="match status" value="1"/>
</dbReference>
<evidence type="ECO:0008006" key="3">
    <source>
        <dbReference type="Google" id="ProtNLM"/>
    </source>
</evidence>
<gene>
    <name evidence="1" type="ORF">DSM3645_28372</name>
</gene>
<dbReference type="AlphaFoldDB" id="A3ZP96"/>
<comment type="caution">
    <text evidence="1">The sequence shown here is derived from an EMBL/GenBank/DDBJ whole genome shotgun (WGS) entry which is preliminary data.</text>
</comment>